<dbReference type="Proteomes" id="UP001177023">
    <property type="component" value="Unassembled WGS sequence"/>
</dbReference>
<feature type="non-terminal residue" evidence="2">
    <location>
        <position position="1"/>
    </location>
</feature>
<feature type="compositionally biased region" description="Basic and acidic residues" evidence="1">
    <location>
        <begin position="202"/>
        <end position="211"/>
    </location>
</feature>
<sequence length="272" mass="31558">MFDRKRPQGFQKSFYGTEDSPRVAHKEYLDFSQIDSILPASVKKQQTRPEISRERLEYYNEEHHTIYRGDRNAQKSEDQGSFDSEETASTHMSKESLEEQPKPQLVGIVPMFDRKRPQGFQKSFYGTEDSPRVAHKEYLDFSQIDPILPASVKKQQTRPEISRERLEYYNEEHHTMYRGDRNAQKSEDQGSFDSEETASTHMSKESLEEQPKPQLVGIGVVADRPFSGGRRSFGNSGPGWNGEAQSPQLSPRQYEPVREIYRENNVSYDKHI</sequence>
<dbReference type="AlphaFoldDB" id="A0AA36CG37"/>
<feature type="region of interest" description="Disordered" evidence="1">
    <location>
        <begin position="170"/>
        <end position="257"/>
    </location>
</feature>
<protein>
    <submittedName>
        <fullName evidence="2">Uncharacterized protein</fullName>
    </submittedName>
</protein>
<evidence type="ECO:0000313" key="3">
    <source>
        <dbReference type="Proteomes" id="UP001177023"/>
    </source>
</evidence>
<name>A0AA36CG37_9BILA</name>
<feature type="compositionally biased region" description="Low complexity" evidence="1">
    <location>
        <begin position="224"/>
        <end position="235"/>
    </location>
</feature>
<keyword evidence="3" id="KW-1185">Reference proteome</keyword>
<feature type="region of interest" description="Disordered" evidence="1">
    <location>
        <begin position="62"/>
        <end position="105"/>
    </location>
</feature>
<proteinExistence type="predicted"/>
<dbReference type="EMBL" id="CATQJA010001534">
    <property type="protein sequence ID" value="CAJ0567690.1"/>
    <property type="molecule type" value="Genomic_DNA"/>
</dbReference>
<feature type="compositionally biased region" description="Basic and acidic residues" evidence="1">
    <location>
        <begin position="170"/>
        <end position="188"/>
    </location>
</feature>
<feature type="compositionally biased region" description="Polar residues" evidence="1">
    <location>
        <begin position="189"/>
        <end position="201"/>
    </location>
</feature>
<feature type="compositionally biased region" description="Basic and acidic residues" evidence="1">
    <location>
        <begin position="92"/>
        <end position="101"/>
    </location>
</feature>
<feature type="compositionally biased region" description="Polar residues" evidence="1">
    <location>
        <begin position="79"/>
        <end position="91"/>
    </location>
</feature>
<accession>A0AA36CG37</accession>
<reference evidence="2" key="1">
    <citation type="submission" date="2023-06" db="EMBL/GenBank/DDBJ databases">
        <authorList>
            <person name="Delattre M."/>
        </authorList>
    </citation>
    <scope>NUCLEOTIDE SEQUENCE</scope>
    <source>
        <strain evidence="2">AF72</strain>
    </source>
</reference>
<evidence type="ECO:0000313" key="2">
    <source>
        <dbReference type="EMBL" id="CAJ0567690.1"/>
    </source>
</evidence>
<evidence type="ECO:0000256" key="1">
    <source>
        <dbReference type="SAM" id="MobiDB-lite"/>
    </source>
</evidence>
<comment type="caution">
    <text evidence="2">The sequence shown here is derived from an EMBL/GenBank/DDBJ whole genome shotgun (WGS) entry which is preliminary data.</text>
</comment>
<feature type="compositionally biased region" description="Basic and acidic residues" evidence="1">
    <location>
        <begin position="62"/>
        <end position="78"/>
    </location>
</feature>
<gene>
    <name evidence="2" type="ORF">MSPICULIGERA_LOCUS6232</name>
</gene>
<organism evidence="2 3">
    <name type="scientific">Mesorhabditis spiculigera</name>
    <dbReference type="NCBI Taxonomy" id="96644"/>
    <lineage>
        <taxon>Eukaryota</taxon>
        <taxon>Metazoa</taxon>
        <taxon>Ecdysozoa</taxon>
        <taxon>Nematoda</taxon>
        <taxon>Chromadorea</taxon>
        <taxon>Rhabditida</taxon>
        <taxon>Rhabditina</taxon>
        <taxon>Rhabditomorpha</taxon>
        <taxon>Rhabditoidea</taxon>
        <taxon>Rhabditidae</taxon>
        <taxon>Mesorhabditinae</taxon>
        <taxon>Mesorhabditis</taxon>
    </lineage>
</organism>